<dbReference type="Gene3D" id="3.30.300.30">
    <property type="match status" value="1"/>
</dbReference>
<dbReference type="Proteomes" id="UP000799776">
    <property type="component" value="Unassembled WGS sequence"/>
</dbReference>
<dbReference type="PANTHER" id="PTHR24096:SF265">
    <property type="entry name" value="ENZYME, PUTATIVE (AFU_ORTHOLOGUE AFUA_5G14270)-RELATED"/>
    <property type="match status" value="1"/>
</dbReference>
<sequence length="542" mass="60150">MPFLATEQLQVPTKDVLSWYFDDPQYDLDKPLYIDAACPDRCHTAREARTLIRKLAAGFTAAGLKKGDVVCIHSFNDIDYPILVNGIVGFGGIWSGTNPSYTPYELSHAVKSAHIKFFIVEPEILKNVVVAAKENGIPESRILVFDKPGETVPEGFRSWRTLLECDEMDWPRFDDAETAKSTMIARCFSSGTTGLPKAAMISHYNFIAQHVIVNDWSPKPYKPTRLIPMPFFHVAVAPTIHFSPLRNGTATYVMRRFQLEPYLQYMERYAITDMAVVPPIAIAIIMSPASKKYSLKAVRTASCGAAPLDKGPQARLQALLAPDAPFTQVWGMTETTCIASMFPWPESDVTGSVGRFAPSLDVKLVDDAGSDITGYDVRGELCVRGPTVVKGYVDNPEGNKSWDADGFFHTGDIAYCDGKNKLWYIVDRKKELIKVRGFQVAPPEIEAVLLSHPHVVDAAVIGVNFSRDESEFPRAYVVRRQTPEGESLTAKDIKEYAAKSLAGYKRLEGGVLFLDEIPKNPSGKILKKTLREMAKKEMGAKL</sequence>
<keyword evidence="5" id="KW-1185">Reference proteome</keyword>
<organism evidence="4 5">
    <name type="scientific">Saccharata proteae CBS 121410</name>
    <dbReference type="NCBI Taxonomy" id="1314787"/>
    <lineage>
        <taxon>Eukaryota</taxon>
        <taxon>Fungi</taxon>
        <taxon>Dikarya</taxon>
        <taxon>Ascomycota</taxon>
        <taxon>Pezizomycotina</taxon>
        <taxon>Dothideomycetes</taxon>
        <taxon>Dothideomycetes incertae sedis</taxon>
        <taxon>Botryosphaeriales</taxon>
        <taxon>Saccharataceae</taxon>
        <taxon>Saccharata</taxon>
    </lineage>
</organism>
<dbReference type="AlphaFoldDB" id="A0A9P4HP22"/>
<dbReference type="Pfam" id="PF00501">
    <property type="entry name" value="AMP-binding"/>
    <property type="match status" value="1"/>
</dbReference>
<gene>
    <name evidence="4" type="ORF">K490DRAFT_49977</name>
</gene>
<proteinExistence type="inferred from homology"/>
<name>A0A9P4HP22_9PEZI</name>
<protein>
    <submittedName>
        <fullName evidence="4">Acetyl-CoA synthetase-like protein</fullName>
    </submittedName>
</protein>
<feature type="domain" description="AMP-dependent synthetase/ligase" evidence="2">
    <location>
        <begin position="29"/>
        <end position="392"/>
    </location>
</feature>
<comment type="similarity">
    <text evidence="1">Belongs to the ATP-dependent AMP-binding enzyme family.</text>
</comment>
<reference evidence="4" key="1">
    <citation type="journal article" date="2020" name="Stud. Mycol.">
        <title>101 Dothideomycetes genomes: a test case for predicting lifestyles and emergence of pathogens.</title>
        <authorList>
            <person name="Haridas S."/>
            <person name="Albert R."/>
            <person name="Binder M."/>
            <person name="Bloem J."/>
            <person name="Labutti K."/>
            <person name="Salamov A."/>
            <person name="Andreopoulos B."/>
            <person name="Baker S."/>
            <person name="Barry K."/>
            <person name="Bills G."/>
            <person name="Bluhm B."/>
            <person name="Cannon C."/>
            <person name="Castanera R."/>
            <person name="Culley D."/>
            <person name="Daum C."/>
            <person name="Ezra D."/>
            <person name="Gonzalez J."/>
            <person name="Henrissat B."/>
            <person name="Kuo A."/>
            <person name="Liang C."/>
            <person name="Lipzen A."/>
            <person name="Lutzoni F."/>
            <person name="Magnuson J."/>
            <person name="Mondo S."/>
            <person name="Nolan M."/>
            <person name="Ohm R."/>
            <person name="Pangilinan J."/>
            <person name="Park H.-J."/>
            <person name="Ramirez L."/>
            <person name="Alfaro M."/>
            <person name="Sun H."/>
            <person name="Tritt A."/>
            <person name="Yoshinaga Y."/>
            <person name="Zwiers L.-H."/>
            <person name="Turgeon B."/>
            <person name="Goodwin S."/>
            <person name="Spatafora J."/>
            <person name="Crous P."/>
            <person name="Grigoriev I."/>
        </authorList>
    </citation>
    <scope>NUCLEOTIDE SEQUENCE</scope>
    <source>
        <strain evidence="4">CBS 121410</strain>
    </source>
</reference>
<dbReference type="FunFam" id="3.30.300.30:FF:000007">
    <property type="entry name" value="4-coumarate--CoA ligase 2"/>
    <property type="match status" value="1"/>
</dbReference>
<accession>A0A9P4HP22</accession>
<evidence type="ECO:0000259" key="2">
    <source>
        <dbReference type="Pfam" id="PF00501"/>
    </source>
</evidence>
<comment type="caution">
    <text evidence="4">The sequence shown here is derived from an EMBL/GenBank/DDBJ whole genome shotgun (WGS) entry which is preliminary data.</text>
</comment>
<evidence type="ECO:0000313" key="5">
    <source>
        <dbReference type="Proteomes" id="UP000799776"/>
    </source>
</evidence>
<dbReference type="Gene3D" id="3.40.50.12780">
    <property type="entry name" value="N-terminal domain of ligase-like"/>
    <property type="match status" value="1"/>
</dbReference>
<dbReference type="InterPro" id="IPR045851">
    <property type="entry name" value="AMP-bd_C_sf"/>
</dbReference>
<evidence type="ECO:0000256" key="1">
    <source>
        <dbReference type="ARBA" id="ARBA00006432"/>
    </source>
</evidence>
<dbReference type="EMBL" id="ML978746">
    <property type="protein sequence ID" value="KAF2084078.1"/>
    <property type="molecule type" value="Genomic_DNA"/>
</dbReference>
<dbReference type="GO" id="GO:0016405">
    <property type="term" value="F:CoA-ligase activity"/>
    <property type="evidence" value="ECO:0007669"/>
    <property type="project" value="TreeGrafter"/>
</dbReference>
<evidence type="ECO:0000313" key="4">
    <source>
        <dbReference type="EMBL" id="KAF2084078.1"/>
    </source>
</evidence>
<dbReference type="InterPro" id="IPR025110">
    <property type="entry name" value="AMP-bd_C"/>
</dbReference>
<dbReference type="SUPFAM" id="SSF56801">
    <property type="entry name" value="Acetyl-CoA synthetase-like"/>
    <property type="match status" value="1"/>
</dbReference>
<dbReference type="PANTHER" id="PTHR24096">
    <property type="entry name" value="LONG-CHAIN-FATTY-ACID--COA LIGASE"/>
    <property type="match status" value="1"/>
</dbReference>
<dbReference type="InterPro" id="IPR000873">
    <property type="entry name" value="AMP-dep_synth/lig_dom"/>
</dbReference>
<dbReference type="CDD" id="cd05911">
    <property type="entry name" value="Firefly_Luc_like"/>
    <property type="match status" value="1"/>
</dbReference>
<feature type="domain" description="AMP-binding enzyme C-terminal" evidence="3">
    <location>
        <begin position="444"/>
        <end position="524"/>
    </location>
</feature>
<dbReference type="GO" id="GO:0019748">
    <property type="term" value="P:secondary metabolic process"/>
    <property type="evidence" value="ECO:0007669"/>
    <property type="project" value="TreeGrafter"/>
</dbReference>
<evidence type="ECO:0000259" key="3">
    <source>
        <dbReference type="Pfam" id="PF13193"/>
    </source>
</evidence>
<dbReference type="InterPro" id="IPR042099">
    <property type="entry name" value="ANL_N_sf"/>
</dbReference>
<dbReference type="Pfam" id="PF13193">
    <property type="entry name" value="AMP-binding_C"/>
    <property type="match status" value="1"/>
</dbReference>
<dbReference type="OrthoDB" id="6509636at2759"/>